<reference evidence="6 7" key="1">
    <citation type="journal article" date="2014" name="PLoS ONE">
        <title>Grimontia indica AK16(T), sp. nov., Isolated from a Seawater Sample Reports the Presence of Pathogenic Genes Similar to Vibrio Genus.</title>
        <authorList>
            <person name="Singh A."/>
            <person name="Vaidya B."/>
            <person name="Khatri I."/>
            <person name="Srinivas T.N."/>
            <person name="Subramanian S."/>
            <person name="Korpole S."/>
            <person name="Pinnaka A.K."/>
        </authorList>
    </citation>
    <scope>NUCLEOTIDE SEQUENCE [LARGE SCALE GENOMIC DNA]</scope>
    <source>
        <strain evidence="6 7">AK16</strain>
    </source>
</reference>
<dbReference type="InterPro" id="IPR002634">
    <property type="entry name" value="BolA"/>
</dbReference>
<name>R1IJA6_9GAMM</name>
<evidence type="ECO:0000256" key="2">
    <source>
        <dbReference type="ARBA" id="ARBA00023016"/>
    </source>
</evidence>
<dbReference type="AlphaFoldDB" id="R1IJA6"/>
<dbReference type="FunFam" id="3.30.300.90:FF:000001">
    <property type="entry name" value="Transcriptional regulator BolA"/>
    <property type="match status" value="1"/>
</dbReference>
<evidence type="ECO:0000256" key="5">
    <source>
        <dbReference type="RuleBase" id="RU003860"/>
    </source>
</evidence>
<evidence type="ECO:0000256" key="3">
    <source>
        <dbReference type="ARBA" id="ARBA00059078"/>
    </source>
</evidence>
<keyword evidence="6" id="KW-0132">Cell division</keyword>
<dbReference type="PANTHER" id="PTHR46229">
    <property type="entry name" value="BOLA TRANSCRIPTION REGULATOR"/>
    <property type="match status" value="1"/>
</dbReference>
<dbReference type="GO" id="GO:0051301">
    <property type="term" value="P:cell division"/>
    <property type="evidence" value="ECO:0007669"/>
    <property type="project" value="UniProtKB-KW"/>
</dbReference>
<comment type="function">
    <text evidence="3">Transcriptional regulator that plays an important role in general stress response.</text>
</comment>
<evidence type="ECO:0000256" key="1">
    <source>
        <dbReference type="ARBA" id="ARBA00005578"/>
    </source>
</evidence>
<proteinExistence type="inferred from homology"/>
<keyword evidence="2" id="KW-0346">Stress response</keyword>
<gene>
    <name evidence="6" type="ORF">D515_00228</name>
</gene>
<dbReference type="EMBL" id="ANFM02000010">
    <property type="protein sequence ID" value="EOD80811.1"/>
    <property type="molecule type" value="Genomic_DNA"/>
</dbReference>
<comment type="similarity">
    <text evidence="1 5">Belongs to the BolA/IbaG family.</text>
</comment>
<dbReference type="InterPro" id="IPR050961">
    <property type="entry name" value="BolA/IbaG_stress_morph_reg"/>
</dbReference>
<dbReference type="eggNOG" id="COG0271">
    <property type="taxonomic scope" value="Bacteria"/>
</dbReference>
<dbReference type="GO" id="GO:1990229">
    <property type="term" value="C:iron-sulfur cluster assembly complex"/>
    <property type="evidence" value="ECO:0007669"/>
    <property type="project" value="UniProtKB-ARBA"/>
</dbReference>
<dbReference type="GO" id="GO:0005829">
    <property type="term" value="C:cytosol"/>
    <property type="evidence" value="ECO:0007669"/>
    <property type="project" value="TreeGrafter"/>
</dbReference>
<evidence type="ECO:0000313" key="7">
    <source>
        <dbReference type="Proteomes" id="UP000011223"/>
    </source>
</evidence>
<keyword evidence="7" id="KW-1185">Reference proteome</keyword>
<keyword evidence="6" id="KW-0131">Cell cycle</keyword>
<dbReference type="SUPFAM" id="SSF82657">
    <property type="entry name" value="BolA-like"/>
    <property type="match status" value="1"/>
</dbReference>
<dbReference type="Proteomes" id="UP000011223">
    <property type="component" value="Unassembled WGS sequence"/>
</dbReference>
<comment type="caution">
    <text evidence="6">The sequence shown here is derived from an EMBL/GenBank/DDBJ whole genome shotgun (WGS) entry which is preliminary data.</text>
</comment>
<sequence length="107" mass="12145">MKVQQKIERKLNTAFSPVHLDVKNESYMHNVPEGSESHFKVTVVSEQFEGQRLIARHRAVNQTLSEELQNDIHALAIHTYTEEEWRELNGQAPVSPPCHGGSVLDAE</sequence>
<dbReference type="NCBIfam" id="NF008638">
    <property type="entry name" value="PRK11628.1"/>
    <property type="match status" value="1"/>
</dbReference>
<dbReference type="InterPro" id="IPR036065">
    <property type="entry name" value="BolA-like_sf"/>
</dbReference>
<dbReference type="PANTHER" id="PTHR46229:SF2">
    <property type="entry name" value="BOLA-LIKE PROTEIN 1"/>
    <property type="match status" value="1"/>
</dbReference>
<evidence type="ECO:0000313" key="6">
    <source>
        <dbReference type="EMBL" id="EOD80811.1"/>
    </source>
</evidence>
<dbReference type="RefSeq" id="WP_002537036.1">
    <property type="nucleotide sequence ID" value="NZ_ANFM02000010.1"/>
</dbReference>
<dbReference type="Pfam" id="PF01722">
    <property type="entry name" value="BolA"/>
    <property type="match status" value="1"/>
</dbReference>
<evidence type="ECO:0000256" key="4">
    <source>
        <dbReference type="ARBA" id="ARBA00074073"/>
    </source>
</evidence>
<organism evidence="6 7">
    <name type="scientific">Grimontia indica</name>
    <dbReference type="NCBI Taxonomy" id="1056512"/>
    <lineage>
        <taxon>Bacteria</taxon>
        <taxon>Pseudomonadati</taxon>
        <taxon>Pseudomonadota</taxon>
        <taxon>Gammaproteobacteria</taxon>
        <taxon>Vibrionales</taxon>
        <taxon>Vibrionaceae</taxon>
        <taxon>Grimontia</taxon>
    </lineage>
</organism>
<dbReference type="GO" id="GO:0006351">
    <property type="term" value="P:DNA-templated transcription"/>
    <property type="evidence" value="ECO:0007669"/>
    <property type="project" value="TreeGrafter"/>
</dbReference>
<dbReference type="PIRSF" id="PIRSF003113">
    <property type="entry name" value="BolA"/>
    <property type="match status" value="1"/>
</dbReference>
<accession>R1IJA6</accession>
<dbReference type="Gene3D" id="3.30.300.90">
    <property type="entry name" value="BolA-like"/>
    <property type="match status" value="1"/>
</dbReference>
<protein>
    <recommendedName>
        <fullName evidence="4">DNA-binding transcriptional regulator BolA</fullName>
    </recommendedName>
</protein>